<proteinExistence type="predicted"/>
<evidence type="ECO:0000313" key="3">
    <source>
        <dbReference type="Proteomes" id="UP001562425"/>
    </source>
</evidence>
<reference evidence="2 3" key="1">
    <citation type="submission" date="2024-05" db="EMBL/GenBank/DDBJ databases">
        <title>Culex pipiens pipiens assembly and annotation.</title>
        <authorList>
            <person name="Alout H."/>
            <person name="Durand T."/>
        </authorList>
    </citation>
    <scope>NUCLEOTIDE SEQUENCE [LARGE SCALE GENOMIC DNA]</scope>
    <source>
        <strain evidence="2">HA-2024</strain>
        <tissue evidence="2">Whole body</tissue>
    </source>
</reference>
<evidence type="ECO:0000313" key="2">
    <source>
        <dbReference type="EMBL" id="KAL1404250.1"/>
    </source>
</evidence>
<feature type="non-terminal residue" evidence="2">
    <location>
        <position position="1"/>
    </location>
</feature>
<keyword evidence="3" id="KW-1185">Reference proteome</keyword>
<accession>A0ABD1DWY5</accession>
<comment type="caution">
    <text evidence="2">The sequence shown here is derived from an EMBL/GenBank/DDBJ whole genome shotgun (WGS) entry which is preliminary data.</text>
</comment>
<evidence type="ECO:0000256" key="1">
    <source>
        <dbReference type="SAM" id="MobiDB-lite"/>
    </source>
</evidence>
<dbReference type="Proteomes" id="UP001562425">
    <property type="component" value="Unassembled WGS sequence"/>
</dbReference>
<dbReference type="EMBL" id="JBEHCU010000633">
    <property type="protein sequence ID" value="KAL1404250.1"/>
    <property type="molecule type" value="Genomic_DNA"/>
</dbReference>
<feature type="region of interest" description="Disordered" evidence="1">
    <location>
        <begin position="1"/>
        <end position="31"/>
    </location>
</feature>
<gene>
    <name evidence="2" type="ORF">pipiens_000850</name>
</gene>
<protein>
    <submittedName>
        <fullName evidence="2">Uncharacterized protein</fullName>
    </submittedName>
</protein>
<sequence>SKEREISFPRVRKSNNNHFHRETRACQRNRN</sequence>
<name>A0ABD1DWY5_CULPP</name>
<dbReference type="AlphaFoldDB" id="A0ABD1DWY5"/>
<organism evidence="2 3">
    <name type="scientific">Culex pipiens pipiens</name>
    <name type="common">Northern house mosquito</name>
    <dbReference type="NCBI Taxonomy" id="38569"/>
    <lineage>
        <taxon>Eukaryota</taxon>
        <taxon>Metazoa</taxon>
        <taxon>Ecdysozoa</taxon>
        <taxon>Arthropoda</taxon>
        <taxon>Hexapoda</taxon>
        <taxon>Insecta</taxon>
        <taxon>Pterygota</taxon>
        <taxon>Neoptera</taxon>
        <taxon>Endopterygota</taxon>
        <taxon>Diptera</taxon>
        <taxon>Nematocera</taxon>
        <taxon>Culicoidea</taxon>
        <taxon>Culicidae</taxon>
        <taxon>Culicinae</taxon>
        <taxon>Culicini</taxon>
        <taxon>Culex</taxon>
        <taxon>Culex</taxon>
    </lineage>
</organism>
<feature type="non-terminal residue" evidence="2">
    <location>
        <position position="31"/>
    </location>
</feature>